<dbReference type="AlphaFoldDB" id="A0A0C7QIF4"/>
<dbReference type="RefSeq" id="WP_055333901.1">
    <property type="nucleotide sequence ID" value="NZ_CDNF01000003.1"/>
</dbReference>
<sequence length="304" mass="35374">MSKRLEISYSFGYVFDKSKLIVMCPVGENTMSEEEYEMEVEVAFLEDGIEKAFEEADINEANDIIKPLETFLMKPNKVIPFVTSIKDGETKQNLDKLLEDFDEEYEVKKSYIKKGYEICDIYDVFQNVIKYIPKENIENLNILKIEENKFNFNLFLEETIKNLEEEVDSNSIVLKMRKSNLTDRLFVKESTGIDLSNLKEQSILDILKNDSMYVLFGLESDSQSREIMCANKEVITDINVDMGDLDVSQTKDFGYIIEKNDNEICFKIANFNWEAANNQQIAQVVDYSGKFKLMMINFINQFVK</sequence>
<accession>A0A0C7QIF4</accession>
<reference evidence="1 2" key="1">
    <citation type="submission" date="2015-01" db="EMBL/GenBank/DDBJ databases">
        <authorList>
            <person name="Aslett A.Martin."/>
            <person name="De Silva Nishadi"/>
        </authorList>
    </citation>
    <scope>NUCLEOTIDE SEQUENCE [LARGE SCALE GENOMIC DNA]</scope>
    <source>
        <strain evidence="1 2">R28058</strain>
    </source>
</reference>
<protein>
    <submittedName>
        <fullName evidence="1">Uncharacterized protein</fullName>
    </submittedName>
</protein>
<organism evidence="1 2">
    <name type="scientific">Paraclostridium sordellii</name>
    <name type="common">Clostridium sordellii</name>
    <dbReference type="NCBI Taxonomy" id="1505"/>
    <lineage>
        <taxon>Bacteria</taxon>
        <taxon>Bacillati</taxon>
        <taxon>Bacillota</taxon>
        <taxon>Clostridia</taxon>
        <taxon>Peptostreptococcales</taxon>
        <taxon>Peptostreptococcaceae</taxon>
        <taxon>Paraclostridium</taxon>
    </lineage>
</organism>
<evidence type="ECO:0000313" key="2">
    <source>
        <dbReference type="Proteomes" id="UP000049127"/>
    </source>
</evidence>
<evidence type="ECO:0000313" key="1">
    <source>
        <dbReference type="EMBL" id="CEQ03176.1"/>
    </source>
</evidence>
<dbReference type="EMBL" id="CEKZ01000003">
    <property type="protein sequence ID" value="CEQ03176.1"/>
    <property type="molecule type" value="Genomic_DNA"/>
</dbReference>
<proteinExistence type="predicted"/>
<name>A0A0C7QIF4_PARSO</name>
<dbReference type="Proteomes" id="UP000049127">
    <property type="component" value="Unassembled WGS sequence"/>
</dbReference>
<gene>
    <name evidence="1" type="ORF">R28058_09091</name>
</gene>
<dbReference type="OrthoDB" id="1757147at2"/>